<dbReference type="EMBL" id="MFBD01000002">
    <property type="protein sequence ID" value="OGD89480.1"/>
    <property type="molecule type" value="Genomic_DNA"/>
</dbReference>
<dbReference type="Pfam" id="PF02583">
    <property type="entry name" value="Trns_repr_metal"/>
    <property type="match status" value="1"/>
</dbReference>
<dbReference type="PANTHER" id="PTHR33677">
    <property type="entry name" value="TRANSCRIPTIONAL REPRESSOR FRMR-RELATED"/>
    <property type="match status" value="1"/>
</dbReference>
<sequence>MMKLEKKKEVLNRLSYLIGHLEGNKKMVQANEYCVDVIRQNQAVVGALNKVNKIMLKSHLETCVAPAVKSGTKSRKNKVLDEISAIFEMEQKII</sequence>
<evidence type="ECO:0000313" key="2">
    <source>
        <dbReference type="Proteomes" id="UP000177369"/>
    </source>
</evidence>
<organism evidence="1 2">
    <name type="scientific">Candidatus Curtissbacteria bacterium RIFCSPHIGHO2_02_FULL_40_16b</name>
    <dbReference type="NCBI Taxonomy" id="1797714"/>
    <lineage>
        <taxon>Bacteria</taxon>
        <taxon>Candidatus Curtissiibacteriota</taxon>
    </lineage>
</organism>
<dbReference type="InterPro" id="IPR003735">
    <property type="entry name" value="Metal_Tscrpt_repr"/>
</dbReference>
<proteinExistence type="predicted"/>
<dbReference type="GO" id="GO:0046872">
    <property type="term" value="F:metal ion binding"/>
    <property type="evidence" value="ECO:0007669"/>
    <property type="project" value="InterPro"/>
</dbReference>
<evidence type="ECO:0000313" key="1">
    <source>
        <dbReference type="EMBL" id="OGD89480.1"/>
    </source>
</evidence>
<dbReference type="GO" id="GO:0003677">
    <property type="term" value="F:DNA binding"/>
    <property type="evidence" value="ECO:0007669"/>
    <property type="project" value="InterPro"/>
</dbReference>
<dbReference type="InterPro" id="IPR038390">
    <property type="entry name" value="Metal_Tscrpt_repr_sf"/>
</dbReference>
<comment type="caution">
    <text evidence="1">The sequence shown here is derived from an EMBL/GenBank/DDBJ whole genome shotgun (WGS) entry which is preliminary data.</text>
</comment>
<reference evidence="1 2" key="1">
    <citation type="journal article" date="2016" name="Nat. Commun.">
        <title>Thousands of microbial genomes shed light on interconnected biogeochemical processes in an aquifer system.</title>
        <authorList>
            <person name="Anantharaman K."/>
            <person name="Brown C.T."/>
            <person name="Hug L.A."/>
            <person name="Sharon I."/>
            <person name="Castelle C.J."/>
            <person name="Probst A.J."/>
            <person name="Thomas B.C."/>
            <person name="Singh A."/>
            <person name="Wilkins M.J."/>
            <person name="Karaoz U."/>
            <person name="Brodie E.L."/>
            <person name="Williams K.H."/>
            <person name="Hubbard S.S."/>
            <person name="Banfield J.F."/>
        </authorList>
    </citation>
    <scope>NUCLEOTIDE SEQUENCE [LARGE SCALE GENOMIC DNA]</scope>
</reference>
<dbReference type="Gene3D" id="1.20.58.1000">
    <property type="entry name" value="Metal-sensitive repressor, helix protomer"/>
    <property type="match status" value="1"/>
</dbReference>
<evidence type="ECO:0008006" key="3">
    <source>
        <dbReference type="Google" id="ProtNLM"/>
    </source>
</evidence>
<protein>
    <recommendedName>
        <fullName evidence="3">Transcriptional regulator</fullName>
    </recommendedName>
</protein>
<dbReference type="AlphaFoldDB" id="A0A1F5GC95"/>
<accession>A0A1F5GC95</accession>
<dbReference type="GO" id="GO:0045892">
    <property type="term" value="P:negative regulation of DNA-templated transcription"/>
    <property type="evidence" value="ECO:0007669"/>
    <property type="project" value="UniProtKB-ARBA"/>
</dbReference>
<dbReference type="STRING" id="1797714.A3D04_02130"/>
<gene>
    <name evidence="1" type="ORF">A3D04_02130</name>
</gene>
<dbReference type="Proteomes" id="UP000177369">
    <property type="component" value="Unassembled WGS sequence"/>
</dbReference>
<name>A0A1F5GC95_9BACT</name>